<feature type="domain" description="Peptidase M28" evidence="4">
    <location>
        <begin position="245"/>
        <end position="432"/>
    </location>
</feature>
<dbReference type="Gene3D" id="3.40.630.10">
    <property type="entry name" value="Zn peptidases"/>
    <property type="match status" value="1"/>
</dbReference>
<name>A0ABR5AWP4_BACBA</name>
<dbReference type="Proteomes" id="UP000031982">
    <property type="component" value="Unassembled WGS sequence"/>
</dbReference>
<keyword evidence="5" id="KW-0031">Aminopeptidase</keyword>
<evidence type="ECO:0000259" key="3">
    <source>
        <dbReference type="Pfam" id="PF02225"/>
    </source>
</evidence>
<dbReference type="Pfam" id="PF02225">
    <property type="entry name" value="PA"/>
    <property type="match status" value="1"/>
</dbReference>
<dbReference type="SUPFAM" id="SSF53187">
    <property type="entry name" value="Zn-dependent exopeptidases"/>
    <property type="match status" value="1"/>
</dbReference>
<proteinExistence type="predicted"/>
<keyword evidence="5" id="KW-0645">Protease</keyword>
<accession>A0ABR5AWP4</accession>
<dbReference type="InterPro" id="IPR045175">
    <property type="entry name" value="M28_fam"/>
</dbReference>
<dbReference type="GO" id="GO:0004177">
    <property type="term" value="F:aminopeptidase activity"/>
    <property type="evidence" value="ECO:0007669"/>
    <property type="project" value="UniProtKB-KW"/>
</dbReference>
<feature type="domain" description="PA" evidence="3">
    <location>
        <begin position="143"/>
        <end position="217"/>
    </location>
</feature>
<evidence type="ECO:0000256" key="2">
    <source>
        <dbReference type="SAM" id="SignalP"/>
    </source>
</evidence>
<dbReference type="InterPro" id="IPR003137">
    <property type="entry name" value="PA_domain"/>
</dbReference>
<keyword evidence="6" id="KW-1185">Reference proteome</keyword>
<keyword evidence="2" id="KW-0732">Signal</keyword>
<reference evidence="5 6" key="1">
    <citation type="submission" date="2015-01" db="EMBL/GenBank/DDBJ databases">
        <title>Genome Assembly of Bacillus badius MTCC 1458.</title>
        <authorList>
            <person name="Verma A."/>
            <person name="Khatri I."/>
            <person name="Mual P."/>
            <person name="Subramanian S."/>
            <person name="Krishnamurthi S."/>
        </authorList>
    </citation>
    <scope>NUCLEOTIDE SEQUENCE [LARGE SCALE GENOMIC DNA]</scope>
    <source>
        <strain evidence="5 6">MTCC 1458</strain>
    </source>
</reference>
<dbReference type="RefSeq" id="WP_041096089.1">
    <property type="nucleotide sequence ID" value="NZ_JARTHD010000008.1"/>
</dbReference>
<gene>
    <name evidence="5" type="ORF">SD77_3821</name>
</gene>
<keyword evidence="5" id="KW-0378">Hydrolase</keyword>
<feature type="chain" id="PRO_5045478877" evidence="2">
    <location>
        <begin position="27"/>
        <end position="465"/>
    </location>
</feature>
<dbReference type="Gene3D" id="3.50.30.30">
    <property type="match status" value="1"/>
</dbReference>
<dbReference type="SUPFAM" id="SSF52025">
    <property type="entry name" value="PA domain"/>
    <property type="match status" value="1"/>
</dbReference>
<dbReference type="PANTHER" id="PTHR12147">
    <property type="entry name" value="METALLOPEPTIDASE M28 FAMILY MEMBER"/>
    <property type="match status" value="1"/>
</dbReference>
<comment type="caution">
    <text evidence="5">The sequence shown here is derived from an EMBL/GenBank/DDBJ whole genome shotgun (WGS) entry which is preliminary data.</text>
</comment>
<evidence type="ECO:0000313" key="6">
    <source>
        <dbReference type="Proteomes" id="UP000031982"/>
    </source>
</evidence>
<evidence type="ECO:0000259" key="4">
    <source>
        <dbReference type="Pfam" id="PF04389"/>
    </source>
</evidence>
<dbReference type="Pfam" id="PF04389">
    <property type="entry name" value="Peptidase_M28"/>
    <property type="match status" value="1"/>
</dbReference>
<protein>
    <submittedName>
        <fullName evidence="5">Aminopeptidase Y (Arg, Lys, Leu preference)</fullName>
    </submittedName>
</protein>
<feature type="signal peptide" evidence="2">
    <location>
        <begin position="1"/>
        <end position="26"/>
    </location>
</feature>
<dbReference type="InterPro" id="IPR007484">
    <property type="entry name" value="Peptidase_M28"/>
</dbReference>
<dbReference type="PANTHER" id="PTHR12147:SF26">
    <property type="entry name" value="PEPTIDASE M28 DOMAIN-CONTAINING PROTEIN"/>
    <property type="match status" value="1"/>
</dbReference>
<organism evidence="5 6">
    <name type="scientific">Bacillus badius</name>
    <dbReference type="NCBI Taxonomy" id="1455"/>
    <lineage>
        <taxon>Bacteria</taxon>
        <taxon>Bacillati</taxon>
        <taxon>Bacillota</taxon>
        <taxon>Bacilli</taxon>
        <taxon>Bacillales</taxon>
        <taxon>Bacillaceae</taxon>
        <taxon>Pseudobacillus</taxon>
    </lineage>
</organism>
<feature type="region of interest" description="Disordered" evidence="1">
    <location>
        <begin position="446"/>
        <end position="465"/>
    </location>
</feature>
<dbReference type="InterPro" id="IPR046450">
    <property type="entry name" value="PA_dom_sf"/>
</dbReference>
<evidence type="ECO:0000313" key="5">
    <source>
        <dbReference type="EMBL" id="KIL79020.1"/>
    </source>
</evidence>
<sequence length="465" mass="49235">MGKWRKAVLSGVMAASVLAVPLSVYEAPIAAKAATQALDNKVVQKIDAEKIYQHVSALSVGIGERVTGSEAERKAVDYIAAQYRSYGLDVNIQPFTFQTYEEAKEISIQIAGHSGKGLEPSVFKYSPNTPAEGATGEIMDAGLGRASDFAGKDAAGKIALIERGGITFAEKAANAAAAGAKAVLIYNNTTGPLKSSLPSSGNYVATLGLTKTEGEALKALIEKEQTVTATVKVLGGGMVTKTSHNVVAVKKAHKNHDTGQILYVGSHHDSVPGSPGASDNASGVAVNLEIARVLSSQQTDTEVRFLTFGAEEIGLLGSYHYVSTLTKEEIDRSIGMFNFDMVGSKNAGDMIMFTVDGERNVVTNTGASASSRVFKPLTYGKVGRSDHQPFHEGGIAAAVFSYAPLEPEYHQPTDTIDKISKEKMENMAKVVGAGVYQIARKDTPALERAQVAPKPAEPPFEERPL</sequence>
<evidence type="ECO:0000256" key="1">
    <source>
        <dbReference type="SAM" id="MobiDB-lite"/>
    </source>
</evidence>
<dbReference type="EMBL" id="JXLP01000005">
    <property type="protein sequence ID" value="KIL79020.1"/>
    <property type="molecule type" value="Genomic_DNA"/>
</dbReference>